<dbReference type="Proteomes" id="UP000688137">
    <property type="component" value="Unassembled WGS sequence"/>
</dbReference>
<dbReference type="OMA" id="YHDNSEY"/>
<comment type="caution">
    <text evidence="2">The sequence shown here is derived from an EMBL/GenBank/DDBJ whole genome shotgun (WGS) entry which is preliminary data.</text>
</comment>
<accession>A0A8S1LSE9</accession>
<reference evidence="2" key="1">
    <citation type="submission" date="2021-01" db="EMBL/GenBank/DDBJ databases">
        <authorList>
            <consortium name="Genoscope - CEA"/>
            <person name="William W."/>
        </authorList>
    </citation>
    <scope>NUCLEOTIDE SEQUENCE</scope>
</reference>
<evidence type="ECO:0000256" key="1">
    <source>
        <dbReference type="SAM" id="MobiDB-lite"/>
    </source>
</evidence>
<feature type="region of interest" description="Disordered" evidence="1">
    <location>
        <begin position="91"/>
        <end position="118"/>
    </location>
</feature>
<dbReference type="AlphaFoldDB" id="A0A8S1LSE9"/>
<protein>
    <submittedName>
        <fullName evidence="2">Uncharacterized protein</fullName>
    </submittedName>
</protein>
<organism evidence="2 3">
    <name type="scientific">Paramecium primaurelia</name>
    <dbReference type="NCBI Taxonomy" id="5886"/>
    <lineage>
        <taxon>Eukaryota</taxon>
        <taxon>Sar</taxon>
        <taxon>Alveolata</taxon>
        <taxon>Ciliophora</taxon>
        <taxon>Intramacronucleata</taxon>
        <taxon>Oligohymenophorea</taxon>
        <taxon>Peniculida</taxon>
        <taxon>Parameciidae</taxon>
        <taxon>Paramecium</taxon>
    </lineage>
</organism>
<dbReference type="EMBL" id="CAJJDM010000047">
    <property type="protein sequence ID" value="CAD8071348.1"/>
    <property type="molecule type" value="Genomic_DNA"/>
</dbReference>
<name>A0A8S1LSE9_PARPR</name>
<evidence type="ECO:0000313" key="3">
    <source>
        <dbReference type="Proteomes" id="UP000688137"/>
    </source>
</evidence>
<keyword evidence="3" id="KW-1185">Reference proteome</keyword>
<sequence>MQNFELPHSKLFWYIQEMYKQHLIDDHEKQQLKEKVIIEQVEIFQYLEQYEQKKDDELLSQQLISLVRQKDLAELFGLNIRRTLYHDNSEYEFPGKVQRSPPSGPKSRQSEDLLPPEF</sequence>
<proteinExistence type="predicted"/>
<gene>
    <name evidence="2" type="ORF">PPRIM_AZ9-3.1.T0470135</name>
</gene>
<evidence type="ECO:0000313" key="2">
    <source>
        <dbReference type="EMBL" id="CAD8071348.1"/>
    </source>
</evidence>